<evidence type="ECO:0000313" key="3">
    <source>
        <dbReference type="EMBL" id="KAK2637641.1"/>
    </source>
</evidence>
<keyword evidence="2" id="KW-0812">Transmembrane</keyword>
<organism evidence="3 4">
    <name type="scientific">Dipteronia dyeriana</name>
    <dbReference type="NCBI Taxonomy" id="168575"/>
    <lineage>
        <taxon>Eukaryota</taxon>
        <taxon>Viridiplantae</taxon>
        <taxon>Streptophyta</taxon>
        <taxon>Embryophyta</taxon>
        <taxon>Tracheophyta</taxon>
        <taxon>Spermatophyta</taxon>
        <taxon>Magnoliopsida</taxon>
        <taxon>eudicotyledons</taxon>
        <taxon>Gunneridae</taxon>
        <taxon>Pentapetalae</taxon>
        <taxon>rosids</taxon>
        <taxon>malvids</taxon>
        <taxon>Sapindales</taxon>
        <taxon>Sapindaceae</taxon>
        <taxon>Hippocastanoideae</taxon>
        <taxon>Acereae</taxon>
        <taxon>Dipteronia</taxon>
    </lineage>
</organism>
<feature type="coiled-coil region" evidence="1">
    <location>
        <begin position="133"/>
        <end position="160"/>
    </location>
</feature>
<dbReference type="Proteomes" id="UP001280121">
    <property type="component" value="Unassembled WGS sequence"/>
</dbReference>
<accession>A0AAD9TKU4</accession>
<comment type="caution">
    <text evidence="3">The sequence shown here is derived from an EMBL/GenBank/DDBJ whole genome shotgun (WGS) entry which is preliminary data.</text>
</comment>
<keyword evidence="2" id="KW-1133">Transmembrane helix</keyword>
<dbReference type="EMBL" id="JANJYI010000008">
    <property type="protein sequence ID" value="KAK2637641.1"/>
    <property type="molecule type" value="Genomic_DNA"/>
</dbReference>
<keyword evidence="2" id="KW-0472">Membrane</keyword>
<evidence type="ECO:0000256" key="2">
    <source>
        <dbReference type="SAM" id="Phobius"/>
    </source>
</evidence>
<keyword evidence="1" id="KW-0175">Coiled coil</keyword>
<evidence type="ECO:0000256" key="1">
    <source>
        <dbReference type="SAM" id="Coils"/>
    </source>
</evidence>
<evidence type="ECO:0000313" key="4">
    <source>
        <dbReference type="Proteomes" id="UP001280121"/>
    </source>
</evidence>
<feature type="transmembrane region" description="Helical" evidence="2">
    <location>
        <begin position="6"/>
        <end position="28"/>
    </location>
</feature>
<dbReference type="AlphaFoldDB" id="A0AAD9TKU4"/>
<protein>
    <submittedName>
        <fullName evidence="3">Uncharacterized protein</fullName>
    </submittedName>
</protein>
<reference evidence="3" key="1">
    <citation type="journal article" date="2023" name="Plant J.">
        <title>Genome sequences and population genomics provide insights into the demographic history, inbreeding, and mutation load of two 'living fossil' tree species of Dipteronia.</title>
        <authorList>
            <person name="Feng Y."/>
            <person name="Comes H.P."/>
            <person name="Chen J."/>
            <person name="Zhu S."/>
            <person name="Lu R."/>
            <person name="Zhang X."/>
            <person name="Li P."/>
            <person name="Qiu J."/>
            <person name="Olsen K.M."/>
            <person name="Qiu Y."/>
        </authorList>
    </citation>
    <scope>NUCLEOTIDE SEQUENCE</scope>
    <source>
        <strain evidence="3">KIB01</strain>
    </source>
</reference>
<gene>
    <name evidence="3" type="ORF">Ddye_025436</name>
</gene>
<name>A0AAD9TKU4_9ROSI</name>
<proteinExistence type="predicted"/>
<sequence>MYLDYLVSLCDCVYLMHYIYLCNVNLIICRPAVLRRKSLDIIEYYIKDQITGMNLGGIVAGCSCTENKEKSDAEQSKILIDILCKRGHFKGLKYTYWDSKLTSKDMEIIERETIESEIEENGFYEIYYKSHSNNTPQKEIEEIEKKLKEMRERMYRQARATFLLQGFMEDGEMCVGKAYDAIDGMKSEL</sequence>
<keyword evidence="4" id="KW-1185">Reference proteome</keyword>